<feature type="transmembrane region" description="Helical" evidence="8">
    <location>
        <begin position="220"/>
        <end position="243"/>
    </location>
</feature>
<feature type="transmembrane region" description="Helical" evidence="8">
    <location>
        <begin position="342"/>
        <end position="369"/>
    </location>
</feature>
<keyword evidence="5 8" id="KW-0573">Peptidoglycan synthesis</keyword>
<gene>
    <name evidence="8" type="primary">murJ</name>
    <name evidence="10" type="ORF">SAMN05660649_02707</name>
</gene>
<dbReference type="GO" id="GO:0071555">
    <property type="term" value="P:cell wall organization"/>
    <property type="evidence" value="ECO:0007669"/>
    <property type="project" value="UniProtKB-UniRule"/>
</dbReference>
<dbReference type="Pfam" id="PF03023">
    <property type="entry name" value="MurJ"/>
    <property type="match status" value="1"/>
</dbReference>
<feature type="transmembrane region" description="Helical" evidence="8">
    <location>
        <begin position="302"/>
        <end position="322"/>
    </location>
</feature>
<feature type="transmembrane region" description="Helical" evidence="8">
    <location>
        <begin position="182"/>
        <end position="199"/>
    </location>
</feature>
<reference evidence="11" key="1">
    <citation type="submission" date="2016-10" db="EMBL/GenBank/DDBJ databases">
        <authorList>
            <person name="Varghese N."/>
            <person name="Submissions S."/>
        </authorList>
    </citation>
    <scope>NUCLEOTIDE SEQUENCE [LARGE SCALE GENOMIC DNA]</scope>
    <source>
        <strain evidence="11">DSM 17038</strain>
    </source>
</reference>
<keyword evidence="8 9" id="KW-0961">Cell wall biogenesis/degradation</keyword>
<feature type="transmembrane region" description="Helical" evidence="8">
    <location>
        <begin position="472"/>
        <end position="496"/>
    </location>
</feature>
<feature type="transmembrane region" description="Helical" evidence="8">
    <location>
        <begin position="270"/>
        <end position="290"/>
    </location>
</feature>
<feature type="transmembrane region" description="Helical" evidence="8">
    <location>
        <begin position="443"/>
        <end position="466"/>
    </location>
</feature>
<feature type="transmembrane region" description="Helical" evidence="8">
    <location>
        <begin position="376"/>
        <end position="396"/>
    </location>
</feature>
<feature type="transmembrane region" description="Helical" evidence="8">
    <location>
        <begin position="123"/>
        <end position="144"/>
    </location>
</feature>
<dbReference type="InterPro" id="IPR004268">
    <property type="entry name" value="MurJ"/>
</dbReference>
<dbReference type="HAMAP" id="MF_02078">
    <property type="entry name" value="MurJ_MviN"/>
    <property type="match status" value="1"/>
</dbReference>
<evidence type="ECO:0000256" key="7">
    <source>
        <dbReference type="ARBA" id="ARBA00023136"/>
    </source>
</evidence>
<evidence type="ECO:0000256" key="8">
    <source>
        <dbReference type="HAMAP-Rule" id="MF_02078"/>
    </source>
</evidence>
<dbReference type="STRING" id="341036.SAMN05660649_02707"/>
<dbReference type="PRINTS" id="PR01806">
    <property type="entry name" value="VIRFACTRMVIN"/>
</dbReference>
<evidence type="ECO:0000256" key="2">
    <source>
        <dbReference type="ARBA" id="ARBA00022475"/>
    </source>
</evidence>
<proteinExistence type="inferred from homology"/>
<comment type="function">
    <text evidence="8 9">Involved in peptidoglycan biosynthesis. Transports lipid-linked peptidoglycan precursors from the inner to the outer leaflet of the cytoplasmic membrane.</text>
</comment>
<dbReference type="RefSeq" id="WP_092471911.1">
    <property type="nucleotide sequence ID" value="NZ_FOOX01000009.1"/>
</dbReference>
<comment type="similarity">
    <text evidence="8 9">Belongs to the MurJ/MviN family.</text>
</comment>
<dbReference type="GO" id="GO:0015648">
    <property type="term" value="F:lipid-linked peptidoglycan transporter activity"/>
    <property type="evidence" value="ECO:0007669"/>
    <property type="project" value="UniProtKB-UniRule"/>
</dbReference>
<dbReference type="EMBL" id="FOOX01000009">
    <property type="protein sequence ID" value="SFG78373.1"/>
    <property type="molecule type" value="Genomic_DNA"/>
</dbReference>
<dbReference type="GO" id="GO:0009252">
    <property type="term" value="P:peptidoglycan biosynthetic process"/>
    <property type="evidence" value="ECO:0007669"/>
    <property type="project" value="UniProtKB-UniRule"/>
</dbReference>
<dbReference type="PIRSF" id="PIRSF002869">
    <property type="entry name" value="MviN"/>
    <property type="match status" value="1"/>
</dbReference>
<feature type="transmembrane region" description="Helical" evidence="8">
    <location>
        <begin position="156"/>
        <end position="176"/>
    </location>
</feature>
<keyword evidence="11" id="KW-1185">Reference proteome</keyword>
<protein>
    <recommendedName>
        <fullName evidence="8">Probable lipid II flippase MurJ</fullName>
    </recommendedName>
</protein>
<organism evidence="10 11">
    <name type="scientific">Desulfotruncus arcticus DSM 17038</name>
    <dbReference type="NCBI Taxonomy" id="1121424"/>
    <lineage>
        <taxon>Bacteria</taxon>
        <taxon>Bacillati</taxon>
        <taxon>Bacillota</taxon>
        <taxon>Clostridia</taxon>
        <taxon>Eubacteriales</taxon>
        <taxon>Desulfallaceae</taxon>
        <taxon>Desulfotruncus</taxon>
    </lineage>
</organism>
<dbReference type="NCBIfam" id="TIGR01695">
    <property type="entry name" value="murJ_mviN"/>
    <property type="match status" value="1"/>
</dbReference>
<dbReference type="CDD" id="cd13123">
    <property type="entry name" value="MATE_MurJ_like"/>
    <property type="match status" value="1"/>
</dbReference>
<feature type="transmembrane region" description="Helical" evidence="8">
    <location>
        <begin position="402"/>
        <end position="423"/>
    </location>
</feature>
<keyword evidence="6 8" id="KW-1133">Transmembrane helix</keyword>
<evidence type="ECO:0000313" key="11">
    <source>
        <dbReference type="Proteomes" id="UP000199337"/>
    </source>
</evidence>
<dbReference type="PANTHER" id="PTHR47019">
    <property type="entry name" value="LIPID II FLIPPASE MURJ"/>
    <property type="match status" value="1"/>
</dbReference>
<dbReference type="AlphaFoldDB" id="A0A1I2UMV4"/>
<sequence>MSAKTFFKASSVLLILFVASRVLGFVREQVIAALLGTSAQSDAFVVAATIPFTFSTIIGVSAGNAFLPAYTARIQGRNGTYLASTVFYLIGAFVAVLTVLGYIFTPQVVDLLAPGFVGEARHLALLCTRIMLPSTFFLTMGFLAKSALNAHREFSVPAAAPVGQNLIFLALILPFGTMQGPGLAWCTLAGAVLFYLYNLPALRRFGIPLLPKLDLKDPDVIAVMRLTVPVIISTLAARGFVFVDRWFGSHLPEGSIAALNFANRVRELPYGLFVAVVSSVLFPALAAAASRRDMKQLRDRTAMGLRLVALVAYPSAAIMLILPEPLTRLLFERGAFDASATAATATALGFYSLSVVAMCAVSVLTCTFLSLGDAVLPLLFGLAGLGINIAADYLLVGAMRHAGLALGNTVGFFVTAILFLVFLSLRLPGFDWKKQSKDQLKILAATVVSTLGMRLIGGYAGLYTGAVTLPGLILGISLAVGAAGIIFIFMLVLFNIEETAFIRRRIIK</sequence>
<feature type="transmembrane region" description="Helical" evidence="8">
    <location>
        <begin position="43"/>
        <end position="67"/>
    </location>
</feature>
<keyword evidence="7 8" id="KW-0472">Membrane</keyword>
<evidence type="ECO:0000256" key="6">
    <source>
        <dbReference type="ARBA" id="ARBA00022989"/>
    </source>
</evidence>
<dbReference type="PANTHER" id="PTHR47019:SF1">
    <property type="entry name" value="LIPID II FLIPPASE MURJ"/>
    <property type="match status" value="1"/>
</dbReference>
<comment type="subcellular location">
    <subcellularLocation>
        <location evidence="1 8">Cell membrane</location>
        <topology evidence="1 8">Multi-pass membrane protein</topology>
    </subcellularLocation>
</comment>
<name>A0A1I2UMV4_9FIRM</name>
<accession>A0A1I2UMV4</accession>
<keyword evidence="8 9" id="KW-0813">Transport</keyword>
<dbReference type="GO" id="GO:0008360">
    <property type="term" value="P:regulation of cell shape"/>
    <property type="evidence" value="ECO:0007669"/>
    <property type="project" value="UniProtKB-UniRule"/>
</dbReference>
<dbReference type="OrthoDB" id="9804143at2"/>
<evidence type="ECO:0000256" key="4">
    <source>
        <dbReference type="ARBA" id="ARBA00022960"/>
    </source>
</evidence>
<keyword evidence="2 8" id="KW-1003">Cell membrane</keyword>
<dbReference type="InterPro" id="IPR051050">
    <property type="entry name" value="Lipid_II_flippase_MurJ/MviN"/>
</dbReference>
<keyword evidence="3 8" id="KW-0812">Transmembrane</keyword>
<evidence type="ECO:0000256" key="1">
    <source>
        <dbReference type="ARBA" id="ARBA00004651"/>
    </source>
</evidence>
<evidence type="ECO:0000256" key="5">
    <source>
        <dbReference type="ARBA" id="ARBA00022984"/>
    </source>
</evidence>
<comment type="pathway">
    <text evidence="8">Cell wall biogenesis; peptidoglycan biosynthesis.</text>
</comment>
<evidence type="ECO:0000256" key="3">
    <source>
        <dbReference type="ARBA" id="ARBA00022692"/>
    </source>
</evidence>
<evidence type="ECO:0000256" key="9">
    <source>
        <dbReference type="PIRNR" id="PIRNR002869"/>
    </source>
</evidence>
<dbReference type="GO" id="GO:0005886">
    <property type="term" value="C:plasma membrane"/>
    <property type="evidence" value="ECO:0007669"/>
    <property type="project" value="UniProtKB-SubCell"/>
</dbReference>
<keyword evidence="4 8" id="KW-0133">Cell shape</keyword>
<evidence type="ECO:0000313" key="10">
    <source>
        <dbReference type="EMBL" id="SFG78373.1"/>
    </source>
</evidence>
<dbReference type="UniPathway" id="UPA00219"/>
<dbReference type="GO" id="GO:0034204">
    <property type="term" value="P:lipid translocation"/>
    <property type="evidence" value="ECO:0007669"/>
    <property type="project" value="TreeGrafter"/>
</dbReference>
<dbReference type="Proteomes" id="UP000199337">
    <property type="component" value="Unassembled WGS sequence"/>
</dbReference>
<feature type="transmembrane region" description="Helical" evidence="8">
    <location>
        <begin position="79"/>
        <end position="103"/>
    </location>
</feature>